<organism evidence="2">
    <name type="scientific">Pyrenophora teres f. teres (strain 0-1)</name>
    <name type="common">Barley net blotch fungus</name>
    <name type="synonym">Drechslera teres f. teres</name>
    <dbReference type="NCBI Taxonomy" id="861557"/>
    <lineage>
        <taxon>Eukaryota</taxon>
        <taxon>Fungi</taxon>
        <taxon>Dikarya</taxon>
        <taxon>Ascomycota</taxon>
        <taxon>Pezizomycotina</taxon>
        <taxon>Dothideomycetes</taxon>
        <taxon>Pleosporomycetidae</taxon>
        <taxon>Pleosporales</taxon>
        <taxon>Pleosporineae</taxon>
        <taxon>Pleosporaceae</taxon>
        <taxon>Pyrenophora</taxon>
    </lineage>
</organism>
<dbReference type="Proteomes" id="UP000001067">
    <property type="component" value="Unassembled WGS sequence"/>
</dbReference>
<proteinExistence type="predicted"/>
<evidence type="ECO:0000313" key="1">
    <source>
        <dbReference type="EMBL" id="EFQ93035.1"/>
    </source>
</evidence>
<gene>
    <name evidence="1" type="ORF">PTT_09701</name>
</gene>
<dbReference type="OrthoDB" id="3795100at2759"/>
<protein>
    <submittedName>
        <fullName evidence="1">Uncharacterized protein</fullName>
    </submittedName>
</protein>
<evidence type="ECO:0000313" key="2">
    <source>
        <dbReference type="Proteomes" id="UP000001067"/>
    </source>
</evidence>
<reference evidence="1 2" key="1">
    <citation type="journal article" date="2010" name="Genome Biol.">
        <title>A first genome assembly of the barley fungal pathogen Pyrenophora teres f. teres.</title>
        <authorList>
            <person name="Ellwood S.R."/>
            <person name="Liu Z."/>
            <person name="Syme R.A."/>
            <person name="Lai Z."/>
            <person name="Hane J.K."/>
            <person name="Keiper F."/>
            <person name="Moffat C.S."/>
            <person name="Oliver R.P."/>
            <person name="Friesen T.L."/>
        </authorList>
    </citation>
    <scope>NUCLEOTIDE SEQUENCE [LARGE SCALE GENOMIC DNA]</scope>
    <source>
        <strain evidence="1 2">0-1</strain>
    </source>
</reference>
<sequence>MADETASSNRGCTLTREELIGTTNLNTREWRHINPEIWDDKIEAPDDEVDATAATTYMARAIADYTDRPTADDELFGDFSDPPL</sequence>
<dbReference type="AlphaFoldDB" id="E3RML4"/>
<accession>E3RML4</accession>
<keyword evidence="2" id="KW-1185">Reference proteome</keyword>
<dbReference type="KEGG" id="pte:PTT_09701"/>
<dbReference type="HOGENOM" id="CLU_2575037_0_0_1"/>
<name>E3RML4_PYRTT</name>
<dbReference type="EMBL" id="GL534017">
    <property type="protein sequence ID" value="EFQ93035.1"/>
    <property type="molecule type" value="Genomic_DNA"/>
</dbReference>